<evidence type="ECO:0000313" key="5">
    <source>
        <dbReference type="Proteomes" id="UP001179647"/>
    </source>
</evidence>
<sequence>MKTTKVVGLVMATTILGTSGAMLVNAEEEKSATNVTTTAKVEFTTNDSGETPPTDPGKPGEEVEPPEDGGEHGGAGALRIDWASNFDFGSSEIKNSGQDLKLPVLRKGDQKLAHFVQVSDLRGEDSPNWTLSVKASSLNKVAKEEGTRTDSAKITGAHIDFTSAPIFATGSTNQEVPAEKPEWQAQSINLDDADGQTLITASGDGARGTWSMGMTSKVDGEVLESDSDINLVIPQSEVGKIRKGSYKADLNWNLSGELAATKTGFMAPTTK</sequence>
<organism evidence="4 5">
    <name type="scientific">Vagococcus intermedius</name>
    <dbReference type="NCBI Taxonomy" id="2991418"/>
    <lineage>
        <taxon>Bacteria</taxon>
        <taxon>Bacillati</taxon>
        <taxon>Bacillota</taxon>
        <taxon>Bacilli</taxon>
        <taxon>Lactobacillales</taxon>
        <taxon>Enterococcaceae</taxon>
        <taxon>Vagococcus</taxon>
    </lineage>
</organism>
<keyword evidence="2" id="KW-0732">Signal</keyword>
<evidence type="ECO:0000313" key="4">
    <source>
        <dbReference type="EMBL" id="WEG73100.1"/>
    </source>
</evidence>
<protein>
    <submittedName>
        <fullName evidence="4">WxL domain-containing protein</fullName>
    </submittedName>
</protein>
<dbReference type="KEGG" id="vie:OL234_09040"/>
<feature type="compositionally biased region" description="Polar residues" evidence="1">
    <location>
        <begin position="41"/>
        <end position="51"/>
    </location>
</feature>
<dbReference type="Pfam" id="PF13731">
    <property type="entry name" value="WxL"/>
    <property type="match status" value="1"/>
</dbReference>
<dbReference type="Proteomes" id="UP001179647">
    <property type="component" value="Chromosome"/>
</dbReference>
<proteinExistence type="predicted"/>
<name>A0AAF0CUF4_9ENTE</name>
<dbReference type="InterPro" id="IPR027994">
    <property type="entry name" value="WxL_dom"/>
</dbReference>
<reference evidence="4" key="1">
    <citation type="submission" date="2022-10" db="EMBL/GenBank/DDBJ databases">
        <title>Vagococcus sp. isolated from poultry meat.</title>
        <authorList>
            <person name="Johansson P."/>
            <person name="Bjorkroth J."/>
        </authorList>
    </citation>
    <scope>NUCLEOTIDE SEQUENCE</scope>
    <source>
        <strain evidence="4">STAA11</strain>
    </source>
</reference>
<feature type="region of interest" description="Disordered" evidence="1">
    <location>
        <begin position="41"/>
        <end position="76"/>
    </location>
</feature>
<dbReference type="AlphaFoldDB" id="A0AAF0CUF4"/>
<feature type="domain" description="WxL" evidence="3">
    <location>
        <begin position="32"/>
        <end position="255"/>
    </location>
</feature>
<feature type="chain" id="PRO_5042038321" evidence="2">
    <location>
        <begin position="27"/>
        <end position="271"/>
    </location>
</feature>
<gene>
    <name evidence="4" type="ORF">OL234_09040</name>
</gene>
<dbReference type="RefSeq" id="WP_275468903.1">
    <property type="nucleotide sequence ID" value="NZ_CP110232.1"/>
</dbReference>
<evidence type="ECO:0000256" key="2">
    <source>
        <dbReference type="SAM" id="SignalP"/>
    </source>
</evidence>
<dbReference type="EMBL" id="CP110232">
    <property type="protein sequence ID" value="WEG73100.1"/>
    <property type="molecule type" value="Genomic_DNA"/>
</dbReference>
<evidence type="ECO:0000256" key="1">
    <source>
        <dbReference type="SAM" id="MobiDB-lite"/>
    </source>
</evidence>
<accession>A0AAF0CUF4</accession>
<evidence type="ECO:0000259" key="3">
    <source>
        <dbReference type="Pfam" id="PF13731"/>
    </source>
</evidence>
<feature type="signal peptide" evidence="2">
    <location>
        <begin position="1"/>
        <end position="26"/>
    </location>
</feature>
<keyword evidence="5" id="KW-1185">Reference proteome</keyword>